<protein>
    <submittedName>
        <fullName evidence="2">Uncharacterized protein</fullName>
    </submittedName>
</protein>
<name>A0A652YW64_NOCGL</name>
<proteinExistence type="predicted"/>
<feature type="transmembrane region" description="Helical" evidence="1">
    <location>
        <begin position="6"/>
        <end position="27"/>
    </location>
</feature>
<reference evidence="2" key="1">
    <citation type="submission" date="2019-07" db="EMBL/GenBank/DDBJ databases">
        <title>Genomic Encyclopedia of Type Strains, Phase IV (KMG-IV): sequencing the most valuable type-strain genomes for metagenomic binning, comparative biology and taxonomic classification.</title>
        <authorList>
            <person name="Goeker M."/>
        </authorList>
    </citation>
    <scope>NUCLEOTIDE SEQUENCE</scope>
    <source>
        <strain evidence="2">DSM 44596</strain>
    </source>
</reference>
<sequence>MIERYLIHMLNWVGLVTEYTAIGSMVIKNPK</sequence>
<gene>
    <name evidence="2" type="ORF">FNL38_101271</name>
</gene>
<keyword evidence="1" id="KW-1133">Transmembrane helix</keyword>
<keyword evidence="1" id="KW-0812">Transmembrane</keyword>
<organism evidence="2">
    <name type="scientific">Nocardia globerula</name>
    <dbReference type="NCBI Taxonomy" id="1818"/>
    <lineage>
        <taxon>Bacteria</taxon>
        <taxon>Bacillati</taxon>
        <taxon>Actinomycetota</taxon>
        <taxon>Actinomycetes</taxon>
        <taxon>Mycobacteriales</taxon>
        <taxon>Nocardiaceae</taxon>
        <taxon>Nocardia</taxon>
    </lineage>
</organism>
<dbReference type="EMBL" id="VNIQ01000001">
    <property type="protein sequence ID" value="TYQ07904.1"/>
    <property type="molecule type" value="Genomic_DNA"/>
</dbReference>
<accession>A0A652YW64</accession>
<keyword evidence="1" id="KW-0472">Membrane</keyword>
<evidence type="ECO:0000313" key="2">
    <source>
        <dbReference type="EMBL" id="TYQ07904.1"/>
    </source>
</evidence>
<comment type="caution">
    <text evidence="2">The sequence shown here is derived from an EMBL/GenBank/DDBJ whole genome shotgun (WGS) entry which is preliminary data.</text>
</comment>
<dbReference type="AlphaFoldDB" id="A0A652YW64"/>
<evidence type="ECO:0000256" key="1">
    <source>
        <dbReference type="SAM" id="Phobius"/>
    </source>
</evidence>